<dbReference type="OrthoDB" id="7130006at2759"/>
<name>V5F8N4_BYSSN</name>
<protein>
    <submittedName>
        <fullName evidence="11">Phosphatidylinositol:UDP-GlcNAc transferase PIG-C</fullName>
    </submittedName>
</protein>
<dbReference type="Pfam" id="PF06441">
    <property type="entry name" value="EHN"/>
    <property type="match status" value="1"/>
</dbReference>
<gene>
    <name evidence="11" type="ORF">PVAR5_0930</name>
</gene>
<feature type="region of interest" description="Disordered" evidence="8">
    <location>
        <begin position="487"/>
        <end position="551"/>
    </location>
</feature>
<evidence type="ECO:0000256" key="6">
    <source>
        <dbReference type="ARBA" id="ARBA00022989"/>
    </source>
</evidence>
<evidence type="ECO:0000313" key="12">
    <source>
        <dbReference type="Proteomes" id="UP000018001"/>
    </source>
</evidence>
<proteinExistence type="inferred from homology"/>
<dbReference type="GO" id="GO:0006506">
    <property type="term" value="P:GPI anchor biosynthetic process"/>
    <property type="evidence" value="ECO:0007669"/>
    <property type="project" value="UniProtKB-UniPathway"/>
</dbReference>
<accession>V5F8N4</accession>
<evidence type="ECO:0000256" key="2">
    <source>
        <dbReference type="ARBA" id="ARBA00004687"/>
    </source>
</evidence>
<dbReference type="eggNOG" id="KOG3059">
    <property type="taxonomic scope" value="Eukaryota"/>
</dbReference>
<dbReference type="InterPro" id="IPR029058">
    <property type="entry name" value="AB_hydrolase_fold"/>
</dbReference>
<feature type="compositionally biased region" description="Polar residues" evidence="8">
    <location>
        <begin position="889"/>
        <end position="906"/>
    </location>
</feature>
<dbReference type="PANTHER" id="PTHR12982">
    <property type="entry name" value="PHOSPHATIDYLINOSITOL GLYCAN, CLASS C"/>
    <property type="match status" value="1"/>
</dbReference>
<dbReference type="Pfam" id="PF06432">
    <property type="entry name" value="GPI2"/>
    <property type="match status" value="1"/>
</dbReference>
<feature type="transmembrane region" description="Helical" evidence="9">
    <location>
        <begin position="1075"/>
        <end position="1100"/>
    </location>
</feature>
<feature type="domain" description="Epoxide hydrolase N-terminal" evidence="10">
    <location>
        <begin position="5"/>
        <end position="118"/>
    </location>
</feature>
<feature type="transmembrane region" description="Helical" evidence="9">
    <location>
        <begin position="1021"/>
        <end position="1038"/>
    </location>
</feature>
<comment type="pathway">
    <text evidence="2">Glycolipid biosynthesis; glycosylphosphatidylinositol-anchor biosynthesis.</text>
</comment>
<evidence type="ECO:0000256" key="9">
    <source>
        <dbReference type="SAM" id="Phobius"/>
    </source>
</evidence>
<dbReference type="InterPro" id="IPR009450">
    <property type="entry name" value="Plno_GlcNAc_GPI2"/>
</dbReference>
<feature type="compositionally biased region" description="Polar residues" evidence="8">
    <location>
        <begin position="536"/>
        <end position="549"/>
    </location>
</feature>
<dbReference type="GO" id="GO:0000506">
    <property type="term" value="C:glycosylphosphatidylinositol-N-acetylglucosaminyltransferase (GPI-GnT) complex"/>
    <property type="evidence" value="ECO:0007669"/>
    <property type="project" value="TreeGrafter"/>
</dbReference>
<comment type="similarity">
    <text evidence="3">Belongs to the PIGC family.</text>
</comment>
<keyword evidence="11" id="KW-0808">Transferase</keyword>
<keyword evidence="5 9" id="KW-0812">Transmembrane</keyword>
<dbReference type="HOGENOM" id="CLU_279777_0_0_1"/>
<dbReference type="SUPFAM" id="SSF53474">
    <property type="entry name" value="alpha/beta-Hydrolases"/>
    <property type="match status" value="1"/>
</dbReference>
<keyword evidence="6 9" id="KW-1133">Transmembrane helix</keyword>
<dbReference type="UniPathway" id="UPA00196"/>
<reference evidence="12" key="1">
    <citation type="journal article" date="2014" name="Genome Announc.">
        <title>Draft genome sequence of the formaldehyde-resistant fungus Byssochlamys spectabilis No. 5 (anamorph Paecilomyces variotii No. 5) (NBRC109023).</title>
        <authorList>
            <person name="Oka T."/>
            <person name="Ekino K."/>
            <person name="Fukuda K."/>
            <person name="Nomura Y."/>
        </authorList>
    </citation>
    <scope>NUCLEOTIDE SEQUENCE [LARGE SCALE GENOMIC DNA]</scope>
    <source>
        <strain evidence="12">No. 5 / NBRC 109023</strain>
    </source>
</reference>
<dbReference type="PRINTS" id="PR00412">
    <property type="entry name" value="EPOXHYDRLASE"/>
</dbReference>
<sequence length="1125" mass="125638">MGDIIPFKIEIPQSELDLLEQKLRLTRLPSNPNFQWTEENGITKRFVTDVVDFWREKYSWRDEESRINDALPQFTTKIEVDGGFGVLDVHFVHKLSSNKKKSIPLLFVHGWPGSFLEIEKGIPILNEAGFDVVAPSLPGYGFSSYTEKKGFDIRKHAEVLNKLMLKLGYEKYVVQGGDWGSWITRTLGLLYPQHVSALHINMFKIERATFPDGKEPEYTDFEKRSIDRFYNWFLKTNSQYGSIQTSHPQTLGYAMHDSPVGLLVWITDKLILWSDNYPWTYNELITWTLMHYWPGPTTGFVMYTENNPPATFARGSWADKYLAMPCGFSAFPKELGILPRSWAEQVANVKFWREHSKGGHFAMWERPGDLTGDIIEFFQAIWPEYQYLKPYEIRWGQVRYGIWVLQRTGHPDMAVGYTKSNGIESYFGIWSGDSSSIQTPPVVVKVFRNLKTGDYPFVFERHAPVFGLARTDEDTSRISLRGNKRRISYAESSDSDDSNTSDDGSSASRVGARAKKITRPERQSVNSQLGDVPAGHTSSTTEKGENTATGPGIPQNLYFNFFSSRNHRVRQRFVKDCYVSNYTVQDLFADATKIFGFYDGVSECGETFDSQPCSDYELVACSMAPLPNTSPPLPPPIPVETHPNRAGGLKHQRALPDPSRLAPEDAYYAHSPPRLRSKIDSHRANYRAVNGVTANSGASATLRPPPAVPSAEAAKELRSARASSRRRRRKGAWKKLLWVKQSYPDNYTDTETFLDHLQRNPRLRPYDFWPLVADSTVIVQHVCSVVIFVCCFVGIVQERVSPVTVVSWGSVGTVLGWFLWDHWVWKEQEEVTLAHIAEGCSDGEDGSSASSAISSSHQVSAVSHENGNKEHVHGLGLNLPASDSGRPSADSNANSRNTSTVSLQPSSAGVQGVSHFASYEMSKSLLISSRNRQRLTTVKSAMLIYCALLGLSPILKSLTKSTASDSIWAMSCWLMIINIFSFDYGSGEGAGATKFPASLSTNAALMASTVLASRLPSTTHVFSLTLFSIEVFGLFPVFRRQLRHISWTGHLLLTFTLVIAAGGGVGVTLRGGGWTAAIVGSILGSILTALAMGGCSWWLISLQKYKNVVTGPWDPARPILRRHWD</sequence>
<dbReference type="EMBL" id="BAUL01000023">
    <property type="protein sequence ID" value="GAD92339.1"/>
    <property type="molecule type" value="Genomic_DNA"/>
</dbReference>
<comment type="subcellular location">
    <subcellularLocation>
        <location evidence="1">Membrane</location>
        <topology evidence="1">Multi-pass membrane protein</topology>
    </subcellularLocation>
</comment>
<comment type="caution">
    <text evidence="11">The sequence shown here is derived from an EMBL/GenBank/DDBJ whole genome shotgun (WGS) entry which is preliminary data.</text>
</comment>
<evidence type="ECO:0000259" key="10">
    <source>
        <dbReference type="Pfam" id="PF06441"/>
    </source>
</evidence>
<dbReference type="InParanoid" id="V5F8N4"/>
<feature type="transmembrane region" description="Helical" evidence="9">
    <location>
        <begin position="1050"/>
        <end position="1069"/>
    </location>
</feature>
<keyword evidence="12" id="KW-1185">Reference proteome</keyword>
<evidence type="ECO:0000256" key="7">
    <source>
        <dbReference type="ARBA" id="ARBA00023136"/>
    </source>
</evidence>
<organism evidence="11 12">
    <name type="scientific">Byssochlamys spectabilis (strain No. 5 / NBRC 109023)</name>
    <name type="common">Paecilomyces variotii</name>
    <dbReference type="NCBI Taxonomy" id="1356009"/>
    <lineage>
        <taxon>Eukaryota</taxon>
        <taxon>Fungi</taxon>
        <taxon>Dikarya</taxon>
        <taxon>Ascomycota</taxon>
        <taxon>Pezizomycotina</taxon>
        <taxon>Eurotiomycetes</taxon>
        <taxon>Eurotiomycetidae</taxon>
        <taxon>Eurotiales</taxon>
        <taxon>Thermoascaceae</taxon>
        <taxon>Paecilomyces</taxon>
    </lineage>
</organism>
<evidence type="ECO:0000256" key="1">
    <source>
        <dbReference type="ARBA" id="ARBA00004141"/>
    </source>
</evidence>
<dbReference type="Gene3D" id="3.40.50.1820">
    <property type="entry name" value="alpha/beta hydrolase"/>
    <property type="match status" value="1"/>
</dbReference>
<dbReference type="InterPro" id="IPR010497">
    <property type="entry name" value="Epoxide_hydro_N"/>
</dbReference>
<keyword evidence="7 9" id="KW-0472">Membrane</keyword>
<feature type="region of interest" description="Disordered" evidence="8">
    <location>
        <begin position="883"/>
        <end position="906"/>
    </location>
</feature>
<keyword evidence="4" id="KW-0337">GPI-anchor biosynthesis</keyword>
<dbReference type="InterPro" id="IPR000639">
    <property type="entry name" value="Epox_hydrolase-like"/>
</dbReference>
<evidence type="ECO:0000256" key="8">
    <source>
        <dbReference type="SAM" id="MobiDB-lite"/>
    </source>
</evidence>
<dbReference type="AlphaFoldDB" id="V5F8N4"/>
<dbReference type="eggNOG" id="KOG2565">
    <property type="taxonomic scope" value="Eukaryota"/>
</dbReference>
<dbReference type="GO" id="GO:0016740">
    <property type="term" value="F:transferase activity"/>
    <property type="evidence" value="ECO:0007669"/>
    <property type="project" value="UniProtKB-KW"/>
</dbReference>
<dbReference type="Proteomes" id="UP000018001">
    <property type="component" value="Unassembled WGS sequence"/>
</dbReference>
<evidence type="ECO:0000313" key="11">
    <source>
        <dbReference type="EMBL" id="GAD92339.1"/>
    </source>
</evidence>
<evidence type="ECO:0000256" key="5">
    <source>
        <dbReference type="ARBA" id="ARBA00022692"/>
    </source>
</evidence>
<evidence type="ECO:0000256" key="4">
    <source>
        <dbReference type="ARBA" id="ARBA00022502"/>
    </source>
</evidence>
<evidence type="ECO:0000256" key="3">
    <source>
        <dbReference type="ARBA" id="ARBA00008321"/>
    </source>
</evidence>
<dbReference type="PANTHER" id="PTHR12982:SF0">
    <property type="entry name" value="PHOSPHATIDYLINOSITOL N-ACETYLGLUCOSAMINYLTRANSFERASE SUBUNIT C"/>
    <property type="match status" value="1"/>
</dbReference>
<feature type="region of interest" description="Disordered" evidence="8">
    <location>
        <begin position="696"/>
        <end position="726"/>
    </location>
</feature>